<keyword evidence="8 13" id="KW-0456">Lyase</keyword>
<sequence>MTKTSTASPVLFNQKGYDHFHEFLGQENFTKIFILVDSNTHVHCLSSFLQKLETQLEVEVLEIEVGEEIKTIETCSSLWEALSDLGGDRKSLLVNLGGGVVTDLGGFVAAAFKRGIACVHFPTTLLSMVDAALGGKNGVNLGALKNQVGIIRKPEMVVIDMTFLETLASSEMRSGLAEMLKHGLIADEDYWNRLKSLKDLDLTDLEDLIKESIVIKEQVVAQDPLEKGLRKSLNFGHTLGHAIESYFLENPAKQKLLHGEAVAAGMVLAAYLSTELEGFPKEKRDEINHVIHSIYGKTDFTEEDQKKIINLLKFDKKNEGGKINFVLLRQIGAPVIDREVPNTLIHEAFRYYLTPQEDAQSE</sequence>
<dbReference type="Proteomes" id="UP001148482">
    <property type="component" value="Unassembled WGS sequence"/>
</dbReference>
<comment type="cofactor">
    <cofactor evidence="2">
        <name>Co(2+)</name>
        <dbReference type="ChEBI" id="CHEBI:48828"/>
    </cofactor>
</comment>
<dbReference type="AlphaFoldDB" id="A0A9X3CVQ0"/>
<dbReference type="GO" id="GO:0000166">
    <property type="term" value="F:nucleotide binding"/>
    <property type="evidence" value="ECO:0007669"/>
    <property type="project" value="UniProtKB-KW"/>
</dbReference>
<evidence type="ECO:0000259" key="11">
    <source>
        <dbReference type="Pfam" id="PF01761"/>
    </source>
</evidence>
<dbReference type="GO" id="GO:0003856">
    <property type="term" value="F:3-dehydroquinate synthase activity"/>
    <property type="evidence" value="ECO:0007669"/>
    <property type="project" value="UniProtKB-UniRule"/>
</dbReference>
<dbReference type="InterPro" id="IPR030960">
    <property type="entry name" value="DHQS/DOIS_N"/>
</dbReference>
<evidence type="ECO:0000256" key="1">
    <source>
        <dbReference type="ARBA" id="ARBA00001911"/>
    </source>
</evidence>
<protein>
    <recommendedName>
        <fullName evidence="10">3-dehydroquinate synthase</fullName>
        <ecNumber evidence="10">4.2.3.4</ecNumber>
    </recommendedName>
</protein>
<keyword evidence="6" id="KW-0862">Zinc</keyword>
<keyword evidence="5" id="KW-0547">Nucleotide-binding</keyword>
<keyword evidence="9" id="KW-0170">Cobalt</keyword>
<evidence type="ECO:0000256" key="6">
    <source>
        <dbReference type="ARBA" id="ARBA00022833"/>
    </source>
</evidence>
<evidence type="ECO:0000256" key="2">
    <source>
        <dbReference type="ARBA" id="ARBA00001941"/>
    </source>
</evidence>
<dbReference type="SUPFAM" id="SSF56796">
    <property type="entry name" value="Dehydroquinate synthase-like"/>
    <property type="match status" value="1"/>
</dbReference>
<comment type="function">
    <text evidence="3">Catalyzes the conversion of 3-deoxy-D-arabino-heptulosonate 7-phosphate (DAHP) to dehydroquinate (DHQ).</text>
</comment>
<comment type="caution">
    <text evidence="13">The sequence shown here is derived from an EMBL/GenBank/DDBJ whole genome shotgun (WGS) entry which is preliminary data.</text>
</comment>
<evidence type="ECO:0000256" key="4">
    <source>
        <dbReference type="ARBA" id="ARBA00022723"/>
    </source>
</evidence>
<dbReference type="InterPro" id="IPR050071">
    <property type="entry name" value="Dehydroquinate_synthase"/>
</dbReference>
<dbReference type="PIRSF" id="PIRSF001455">
    <property type="entry name" value="DHQ_synth"/>
    <property type="match status" value="1"/>
</dbReference>
<dbReference type="PANTHER" id="PTHR43622:SF1">
    <property type="entry name" value="3-DEHYDROQUINATE SYNTHASE"/>
    <property type="match status" value="1"/>
</dbReference>
<evidence type="ECO:0000256" key="9">
    <source>
        <dbReference type="ARBA" id="ARBA00023285"/>
    </source>
</evidence>
<dbReference type="GO" id="GO:0009073">
    <property type="term" value="P:aromatic amino acid family biosynthetic process"/>
    <property type="evidence" value="ECO:0007669"/>
    <property type="project" value="InterPro"/>
</dbReference>
<dbReference type="EMBL" id="JAPJDA010000005">
    <property type="protein sequence ID" value="MCX2837423.1"/>
    <property type="molecule type" value="Genomic_DNA"/>
</dbReference>
<dbReference type="Pfam" id="PF01761">
    <property type="entry name" value="DHQ_synthase"/>
    <property type="match status" value="1"/>
</dbReference>
<evidence type="ECO:0000256" key="8">
    <source>
        <dbReference type="ARBA" id="ARBA00023239"/>
    </source>
</evidence>
<name>A0A9X3CVQ0_9FLAO</name>
<dbReference type="NCBIfam" id="TIGR01357">
    <property type="entry name" value="aroB"/>
    <property type="match status" value="1"/>
</dbReference>
<reference evidence="13" key="1">
    <citation type="submission" date="2022-11" db="EMBL/GenBank/DDBJ databases">
        <title>Salinimicrobium profundisediminis sp. nov., isolated from deep-sea sediment of the Mariana Trench.</title>
        <authorList>
            <person name="Fu H."/>
        </authorList>
    </citation>
    <scope>NUCLEOTIDE SEQUENCE</scope>
    <source>
        <strain evidence="13">MT39</strain>
    </source>
</reference>
<dbReference type="Gene3D" id="1.20.1090.10">
    <property type="entry name" value="Dehydroquinate synthase-like - alpha domain"/>
    <property type="match status" value="1"/>
</dbReference>
<evidence type="ECO:0000313" key="14">
    <source>
        <dbReference type="Proteomes" id="UP001148482"/>
    </source>
</evidence>
<dbReference type="InterPro" id="IPR056179">
    <property type="entry name" value="DHQS_C"/>
</dbReference>
<accession>A0A9X3CVQ0</accession>
<evidence type="ECO:0000256" key="3">
    <source>
        <dbReference type="ARBA" id="ARBA00003485"/>
    </source>
</evidence>
<evidence type="ECO:0000256" key="10">
    <source>
        <dbReference type="NCBIfam" id="TIGR01357"/>
    </source>
</evidence>
<dbReference type="InterPro" id="IPR016037">
    <property type="entry name" value="DHQ_synth_AroB"/>
</dbReference>
<dbReference type="GO" id="GO:0046872">
    <property type="term" value="F:metal ion binding"/>
    <property type="evidence" value="ECO:0007669"/>
    <property type="project" value="UniProtKB-KW"/>
</dbReference>
<evidence type="ECO:0000259" key="12">
    <source>
        <dbReference type="Pfam" id="PF24621"/>
    </source>
</evidence>
<dbReference type="RefSeq" id="WP_266068647.1">
    <property type="nucleotide sequence ID" value="NZ_JAPJDA010000005.1"/>
</dbReference>
<keyword evidence="14" id="KW-1185">Reference proteome</keyword>
<feature type="domain" description="3-dehydroquinate synthase C-terminal" evidence="12">
    <location>
        <begin position="175"/>
        <end position="318"/>
    </location>
</feature>
<feature type="domain" description="3-dehydroquinate synthase N-terminal" evidence="11">
    <location>
        <begin position="62"/>
        <end position="173"/>
    </location>
</feature>
<evidence type="ECO:0000256" key="5">
    <source>
        <dbReference type="ARBA" id="ARBA00022741"/>
    </source>
</evidence>
<dbReference type="GO" id="GO:0005737">
    <property type="term" value="C:cytoplasm"/>
    <property type="evidence" value="ECO:0007669"/>
    <property type="project" value="InterPro"/>
</dbReference>
<evidence type="ECO:0000256" key="7">
    <source>
        <dbReference type="ARBA" id="ARBA00023027"/>
    </source>
</evidence>
<proteinExistence type="predicted"/>
<comment type="cofactor">
    <cofactor evidence="1">
        <name>NAD(+)</name>
        <dbReference type="ChEBI" id="CHEBI:57540"/>
    </cofactor>
</comment>
<gene>
    <name evidence="13" type="primary">aroB</name>
    <name evidence="13" type="ORF">OQ279_04600</name>
</gene>
<dbReference type="Pfam" id="PF24621">
    <property type="entry name" value="DHQS_C"/>
    <property type="match status" value="1"/>
</dbReference>
<evidence type="ECO:0000313" key="13">
    <source>
        <dbReference type="EMBL" id="MCX2837423.1"/>
    </source>
</evidence>
<dbReference type="PANTHER" id="PTHR43622">
    <property type="entry name" value="3-DEHYDROQUINATE SYNTHASE"/>
    <property type="match status" value="1"/>
</dbReference>
<organism evidence="13 14">
    <name type="scientific">Salinimicrobium profundisediminis</name>
    <dbReference type="NCBI Taxonomy" id="2994553"/>
    <lineage>
        <taxon>Bacteria</taxon>
        <taxon>Pseudomonadati</taxon>
        <taxon>Bacteroidota</taxon>
        <taxon>Flavobacteriia</taxon>
        <taxon>Flavobacteriales</taxon>
        <taxon>Flavobacteriaceae</taxon>
        <taxon>Salinimicrobium</taxon>
    </lineage>
</organism>
<keyword evidence="7" id="KW-0520">NAD</keyword>
<dbReference type="EC" id="4.2.3.4" evidence="10"/>
<dbReference type="InterPro" id="IPR030963">
    <property type="entry name" value="DHQ_synth_fam"/>
</dbReference>
<dbReference type="GO" id="GO:0009423">
    <property type="term" value="P:chorismate biosynthetic process"/>
    <property type="evidence" value="ECO:0007669"/>
    <property type="project" value="UniProtKB-UniRule"/>
</dbReference>
<dbReference type="CDD" id="cd08195">
    <property type="entry name" value="DHQS"/>
    <property type="match status" value="1"/>
</dbReference>
<keyword evidence="4" id="KW-0479">Metal-binding</keyword>
<dbReference type="Gene3D" id="3.40.50.1970">
    <property type="match status" value="1"/>
</dbReference>